<dbReference type="Pfam" id="PF01638">
    <property type="entry name" value="HxlR"/>
    <property type="match status" value="1"/>
</dbReference>
<evidence type="ECO:0000259" key="4">
    <source>
        <dbReference type="PROSITE" id="PS51118"/>
    </source>
</evidence>
<keyword evidence="6" id="KW-1185">Reference proteome</keyword>
<keyword evidence="3" id="KW-0804">Transcription</keyword>
<organism evidence="5 6">
    <name type="scientific">Planotetraspora thailandica</name>
    <dbReference type="NCBI Taxonomy" id="487172"/>
    <lineage>
        <taxon>Bacteria</taxon>
        <taxon>Bacillati</taxon>
        <taxon>Actinomycetota</taxon>
        <taxon>Actinomycetes</taxon>
        <taxon>Streptosporangiales</taxon>
        <taxon>Streptosporangiaceae</taxon>
        <taxon>Planotetraspora</taxon>
    </lineage>
</organism>
<name>A0A8J3UYR2_9ACTN</name>
<dbReference type="AlphaFoldDB" id="A0A8J3UYR2"/>
<evidence type="ECO:0000256" key="1">
    <source>
        <dbReference type="ARBA" id="ARBA00023015"/>
    </source>
</evidence>
<dbReference type="PANTHER" id="PTHR33204">
    <property type="entry name" value="TRANSCRIPTIONAL REGULATOR, MARR FAMILY"/>
    <property type="match status" value="1"/>
</dbReference>
<dbReference type="GO" id="GO:0003677">
    <property type="term" value="F:DNA binding"/>
    <property type="evidence" value="ECO:0007669"/>
    <property type="project" value="UniProtKB-KW"/>
</dbReference>
<evidence type="ECO:0000256" key="2">
    <source>
        <dbReference type="ARBA" id="ARBA00023125"/>
    </source>
</evidence>
<comment type="caution">
    <text evidence="5">The sequence shown here is derived from an EMBL/GenBank/DDBJ whole genome shotgun (WGS) entry which is preliminary data.</text>
</comment>
<proteinExistence type="predicted"/>
<keyword evidence="1" id="KW-0805">Transcription regulation</keyword>
<evidence type="ECO:0000313" key="5">
    <source>
        <dbReference type="EMBL" id="GII52302.1"/>
    </source>
</evidence>
<gene>
    <name evidence="5" type="ORF">Pth03_06910</name>
</gene>
<sequence>MRDMLHTRVENCSIERSLAVLGEKWTLLVLREAFNGVRRFADLQAGTGAPRQVLSARLSRLVEEGLLRKTPYQEPGQRQRDEYRLTEKGLDLYPILIALMHWGDRYVADPEGPSVVITHRGCGAPVDLRLHCADGHEVAGPREATALPGPGLRSPA</sequence>
<protein>
    <recommendedName>
        <fullName evidence="4">HTH hxlR-type domain-containing protein</fullName>
    </recommendedName>
</protein>
<feature type="domain" description="HTH hxlR-type" evidence="4">
    <location>
        <begin position="12"/>
        <end position="111"/>
    </location>
</feature>
<dbReference type="Proteomes" id="UP000605992">
    <property type="component" value="Unassembled WGS sequence"/>
</dbReference>
<dbReference type="SUPFAM" id="SSF46785">
    <property type="entry name" value="Winged helix' DNA-binding domain"/>
    <property type="match status" value="1"/>
</dbReference>
<evidence type="ECO:0000256" key="3">
    <source>
        <dbReference type="ARBA" id="ARBA00023163"/>
    </source>
</evidence>
<dbReference type="PANTHER" id="PTHR33204:SF36">
    <property type="entry name" value="TRANSCRIPTIONAL REGULATORY PROTEIN"/>
    <property type="match status" value="1"/>
</dbReference>
<accession>A0A8J3UYR2</accession>
<dbReference type="InterPro" id="IPR002577">
    <property type="entry name" value="HTH_HxlR"/>
</dbReference>
<dbReference type="InterPro" id="IPR036388">
    <property type="entry name" value="WH-like_DNA-bd_sf"/>
</dbReference>
<dbReference type="InterPro" id="IPR036390">
    <property type="entry name" value="WH_DNA-bd_sf"/>
</dbReference>
<dbReference type="Gene3D" id="1.10.10.10">
    <property type="entry name" value="Winged helix-like DNA-binding domain superfamily/Winged helix DNA-binding domain"/>
    <property type="match status" value="1"/>
</dbReference>
<keyword evidence="2" id="KW-0238">DNA-binding</keyword>
<dbReference type="PROSITE" id="PS51118">
    <property type="entry name" value="HTH_HXLR"/>
    <property type="match status" value="1"/>
</dbReference>
<evidence type="ECO:0000313" key="6">
    <source>
        <dbReference type="Proteomes" id="UP000605992"/>
    </source>
</evidence>
<reference evidence="5" key="1">
    <citation type="submission" date="2021-01" db="EMBL/GenBank/DDBJ databases">
        <title>Whole genome shotgun sequence of Planotetraspora thailandica NBRC 104271.</title>
        <authorList>
            <person name="Komaki H."/>
            <person name="Tamura T."/>
        </authorList>
    </citation>
    <scope>NUCLEOTIDE SEQUENCE</scope>
    <source>
        <strain evidence="5">NBRC 104271</strain>
    </source>
</reference>
<dbReference type="EMBL" id="BOOR01000005">
    <property type="protein sequence ID" value="GII52302.1"/>
    <property type="molecule type" value="Genomic_DNA"/>
</dbReference>